<feature type="binding site" evidence="3">
    <location>
        <position position="187"/>
    </location>
    <ligand>
        <name>biotin</name>
        <dbReference type="ChEBI" id="CHEBI:57586"/>
    </ligand>
</feature>
<dbReference type="InterPro" id="IPR004408">
    <property type="entry name" value="Biotin_CoA_COase_ligase"/>
</dbReference>
<keyword evidence="3" id="KW-0804">Transcription</keyword>
<dbReference type="InterPro" id="IPR036388">
    <property type="entry name" value="WH-like_DNA-bd_sf"/>
</dbReference>
<dbReference type="Pfam" id="PF02237">
    <property type="entry name" value="BPL_C"/>
    <property type="match status" value="1"/>
</dbReference>
<comment type="function">
    <text evidence="3">Acts both as a biotin--[acetyl-CoA-carboxylase] ligase and a repressor.</text>
</comment>
<dbReference type="InterPro" id="IPR045864">
    <property type="entry name" value="aa-tRNA-synth_II/BPL/LPL"/>
</dbReference>
<dbReference type="EMBL" id="JANFXK010000007">
    <property type="protein sequence ID" value="MCQ4636668.1"/>
    <property type="molecule type" value="Genomic_DNA"/>
</dbReference>
<dbReference type="Gene3D" id="1.10.10.10">
    <property type="entry name" value="Winged helix-like DNA-binding domain superfamily/Winged helix DNA-binding domain"/>
    <property type="match status" value="1"/>
</dbReference>
<dbReference type="Gene3D" id="2.30.30.100">
    <property type="match status" value="1"/>
</dbReference>
<accession>A0ABT1RNC4</accession>
<dbReference type="Pfam" id="PF08279">
    <property type="entry name" value="HTH_11"/>
    <property type="match status" value="1"/>
</dbReference>
<feature type="DNA-binding region" description="H-T-H motif" evidence="3">
    <location>
        <begin position="21"/>
        <end position="40"/>
    </location>
</feature>
<dbReference type="Proteomes" id="UP001524502">
    <property type="component" value="Unassembled WGS sequence"/>
</dbReference>
<comment type="catalytic activity">
    <reaction evidence="3">
        <text>biotin + L-lysyl-[protein] + ATP = N(6)-biotinyl-L-lysyl-[protein] + AMP + diphosphate + H(+)</text>
        <dbReference type="Rhea" id="RHEA:11756"/>
        <dbReference type="Rhea" id="RHEA-COMP:9752"/>
        <dbReference type="Rhea" id="RHEA-COMP:10505"/>
        <dbReference type="ChEBI" id="CHEBI:15378"/>
        <dbReference type="ChEBI" id="CHEBI:29969"/>
        <dbReference type="ChEBI" id="CHEBI:30616"/>
        <dbReference type="ChEBI" id="CHEBI:33019"/>
        <dbReference type="ChEBI" id="CHEBI:57586"/>
        <dbReference type="ChEBI" id="CHEBI:83144"/>
        <dbReference type="ChEBI" id="CHEBI:456215"/>
        <dbReference type="EC" id="6.3.4.15"/>
    </reaction>
</comment>
<feature type="binding site" evidence="3">
    <location>
        <begin position="92"/>
        <end position="94"/>
    </location>
    <ligand>
        <name>biotin</name>
        <dbReference type="ChEBI" id="CHEBI:57586"/>
    </ligand>
</feature>
<feature type="domain" description="BPL/LPL catalytic" evidence="4">
    <location>
        <begin position="68"/>
        <end position="260"/>
    </location>
</feature>
<comment type="caution">
    <text evidence="5">The sequence shown here is derived from an EMBL/GenBank/DDBJ whole genome shotgun (WGS) entry which is preliminary data.</text>
</comment>
<dbReference type="Pfam" id="PF03099">
    <property type="entry name" value="BPL_LplA_LipB"/>
    <property type="match status" value="1"/>
</dbReference>
<keyword evidence="3" id="KW-0547">Nucleotide-binding</keyword>
<dbReference type="SUPFAM" id="SSF55681">
    <property type="entry name" value="Class II aaRS and biotin synthetases"/>
    <property type="match status" value="1"/>
</dbReference>
<evidence type="ECO:0000259" key="4">
    <source>
        <dbReference type="PROSITE" id="PS51733"/>
    </source>
</evidence>
<dbReference type="InterPro" id="IPR003142">
    <property type="entry name" value="BPL_C"/>
</dbReference>
<organism evidence="5 6">
    <name type="scientific">Anaerovorax odorimutans</name>
    <dbReference type="NCBI Taxonomy" id="109327"/>
    <lineage>
        <taxon>Bacteria</taxon>
        <taxon>Bacillati</taxon>
        <taxon>Bacillota</taxon>
        <taxon>Clostridia</taxon>
        <taxon>Peptostreptococcales</taxon>
        <taxon>Anaerovoracaceae</taxon>
        <taxon>Anaerovorax</taxon>
    </lineage>
</organism>
<keyword evidence="3" id="KW-0805">Transcription regulation</keyword>
<dbReference type="InterPro" id="IPR004143">
    <property type="entry name" value="BPL_LPL_catalytic"/>
</dbReference>
<dbReference type="PANTHER" id="PTHR12835">
    <property type="entry name" value="BIOTIN PROTEIN LIGASE"/>
    <property type="match status" value="1"/>
</dbReference>
<dbReference type="EC" id="6.3.4.15" evidence="3"/>
<name>A0ABT1RNC4_9FIRM</name>
<sequence length="323" mass="35054">MAVKEYVLKALEENKGTSLSGEALAEQMGVSRAAVHKAIKALREEGYQIEAVTNKGYSLAPDSDMLSAQGIAAHLDRQYANLPLHVYKTVDSTNNVAKKLALEGSEHGTAVLAFHQSHGKGRLGRTFISPANTGIYMSVLLKPLFDMSQSVLITTAASVAVTRAIEKICGLTPQIKWVNDIYVNGKKICGILTEAITSFETGQIEYLIVGIGINCSTREFPEDLLQVAGALEGEFSKNQLAAEVLNQLLPLMDHIEDRTFISDYKSHSMVIGKTVQVHKGGYSTETPGRQARVLDIDENGGLEVLYSTGERETLSTGEISIRL</sequence>
<keyword evidence="2 3" id="KW-0092">Biotin</keyword>
<dbReference type="PANTHER" id="PTHR12835:SF5">
    <property type="entry name" value="BIOTIN--PROTEIN LIGASE"/>
    <property type="match status" value="1"/>
</dbReference>
<keyword evidence="1 3" id="KW-0436">Ligase</keyword>
<comment type="caution">
    <text evidence="3">Lacks conserved residue(s) required for the propagation of feature annotation.</text>
</comment>
<evidence type="ECO:0000256" key="3">
    <source>
        <dbReference type="HAMAP-Rule" id="MF_00978"/>
    </source>
</evidence>
<dbReference type="InterPro" id="IPR030855">
    <property type="entry name" value="Bifunct_BirA"/>
</dbReference>
<comment type="similarity">
    <text evidence="3">Belongs to the biotin--protein ligase family.</text>
</comment>
<dbReference type="CDD" id="cd16442">
    <property type="entry name" value="BPL"/>
    <property type="match status" value="1"/>
</dbReference>
<dbReference type="NCBIfam" id="TIGR00121">
    <property type="entry name" value="birA_ligase"/>
    <property type="match status" value="1"/>
</dbReference>
<evidence type="ECO:0000313" key="6">
    <source>
        <dbReference type="Proteomes" id="UP001524502"/>
    </source>
</evidence>
<dbReference type="InterPro" id="IPR036390">
    <property type="entry name" value="WH_DNA-bd_sf"/>
</dbReference>
<keyword evidence="6" id="KW-1185">Reference proteome</keyword>
<proteinExistence type="inferred from homology"/>
<dbReference type="GO" id="GO:0004077">
    <property type="term" value="F:biotin--[biotin carboxyl-carrier protein] ligase activity"/>
    <property type="evidence" value="ECO:0007669"/>
    <property type="project" value="UniProtKB-EC"/>
</dbReference>
<protein>
    <recommendedName>
        <fullName evidence="3">Bifunctional ligase/repressor BirA</fullName>
    </recommendedName>
    <alternativeName>
        <fullName evidence="3">Biotin--[acetyl-CoA-carboxylase] ligase</fullName>
        <ecNumber evidence="3">6.3.4.15</ecNumber>
    </alternativeName>
    <alternativeName>
        <fullName evidence="3">Biotin--protein ligase</fullName>
    </alternativeName>
    <alternativeName>
        <fullName evidence="3">Biotin-[acetyl-CoA carboxylase] synthetase</fullName>
    </alternativeName>
</protein>
<keyword evidence="3" id="KW-0067">ATP-binding</keyword>
<reference evidence="5 6" key="1">
    <citation type="submission" date="2022-06" db="EMBL/GenBank/DDBJ databases">
        <title>Isolation of gut microbiota from human fecal samples.</title>
        <authorList>
            <person name="Pamer E.G."/>
            <person name="Barat B."/>
            <person name="Waligurski E."/>
            <person name="Medina S."/>
            <person name="Paddock L."/>
            <person name="Mostad J."/>
        </authorList>
    </citation>
    <scope>NUCLEOTIDE SEQUENCE [LARGE SCALE GENOMIC DNA]</scope>
    <source>
        <strain evidence="5 6">SL.3.17</strain>
    </source>
</reference>
<dbReference type="HAMAP" id="MF_00978">
    <property type="entry name" value="Bifunct_BirA"/>
    <property type="match status" value="1"/>
</dbReference>
<dbReference type="RefSeq" id="WP_256131862.1">
    <property type="nucleotide sequence ID" value="NZ_JANFXK010000007.1"/>
</dbReference>
<keyword evidence="3" id="KW-0238">DNA-binding</keyword>
<dbReference type="SUPFAM" id="SSF46785">
    <property type="entry name" value="Winged helix' DNA-binding domain"/>
    <property type="match status" value="1"/>
</dbReference>
<dbReference type="Gene3D" id="3.30.930.10">
    <property type="entry name" value="Bira Bifunctional Protein, Domain 2"/>
    <property type="match status" value="1"/>
</dbReference>
<dbReference type="InterPro" id="IPR013196">
    <property type="entry name" value="HTH_11"/>
</dbReference>
<feature type="binding site" evidence="3">
    <location>
        <position position="116"/>
    </location>
    <ligand>
        <name>biotin</name>
        <dbReference type="ChEBI" id="CHEBI:57586"/>
    </ligand>
</feature>
<dbReference type="PROSITE" id="PS51733">
    <property type="entry name" value="BPL_LPL_CATALYTIC"/>
    <property type="match status" value="1"/>
</dbReference>
<keyword evidence="3" id="KW-0678">Repressor</keyword>
<evidence type="ECO:0000256" key="2">
    <source>
        <dbReference type="ARBA" id="ARBA00023267"/>
    </source>
</evidence>
<evidence type="ECO:0000313" key="5">
    <source>
        <dbReference type="EMBL" id="MCQ4636668.1"/>
    </source>
</evidence>
<gene>
    <name evidence="3" type="primary">birA</name>
    <name evidence="5" type="ORF">NE619_07995</name>
</gene>
<evidence type="ECO:0000256" key="1">
    <source>
        <dbReference type="ARBA" id="ARBA00022598"/>
    </source>
</evidence>